<dbReference type="GO" id="GO:0008832">
    <property type="term" value="F:dGTPase activity"/>
    <property type="evidence" value="ECO:0007669"/>
    <property type="project" value="TreeGrafter"/>
</dbReference>
<evidence type="ECO:0000313" key="4">
    <source>
        <dbReference type="Proteomes" id="UP000002754"/>
    </source>
</evidence>
<accession>A0A094WKU7</accession>
<dbReference type="EMBL" id="ALPT02000011">
    <property type="protein sequence ID" value="KGA98364.1"/>
    <property type="molecule type" value="Genomic_DNA"/>
</dbReference>
<dbReference type="eggNOG" id="COG1078">
    <property type="taxonomic scope" value="Bacteria"/>
</dbReference>
<name>A0A094WKU7_ALKAL</name>
<dbReference type="SUPFAM" id="SSF109604">
    <property type="entry name" value="HD-domain/PDEase-like"/>
    <property type="match status" value="1"/>
</dbReference>
<keyword evidence="4" id="KW-1185">Reference proteome</keyword>
<dbReference type="GO" id="GO:0006203">
    <property type="term" value="P:dGTP catabolic process"/>
    <property type="evidence" value="ECO:0007669"/>
    <property type="project" value="TreeGrafter"/>
</dbReference>
<dbReference type="Pfam" id="PF01966">
    <property type="entry name" value="HD"/>
    <property type="match status" value="1"/>
</dbReference>
<reference evidence="2 4" key="1">
    <citation type="journal article" date="2014" name="Genome Announc.">
        <title>Draft Genome Sequence of Bacillus alcalophilus AV1934, a Classic Alkaliphile Isolated from Human Feces in 1934.</title>
        <authorList>
            <person name="Attie O."/>
            <person name="Jayaprakash A."/>
            <person name="Shah H."/>
            <person name="Paulsen I.T."/>
            <person name="Morino M."/>
            <person name="Takahashi Y."/>
            <person name="Narumi I."/>
            <person name="Sachidanandam R."/>
            <person name="Satoh K."/>
            <person name="Ito M."/>
            <person name="Krulwich T.A."/>
        </authorList>
    </citation>
    <scope>NUCLEOTIDE SEQUENCE [LARGE SCALE GENOMIC DNA]</scope>
    <source>
        <strain evidence="2 4">AV1934</strain>
    </source>
</reference>
<dbReference type="InterPro" id="IPR050135">
    <property type="entry name" value="dGTPase-like"/>
</dbReference>
<dbReference type="Gene3D" id="1.10.3210.10">
    <property type="entry name" value="Hypothetical protein af1432"/>
    <property type="match status" value="1"/>
</dbReference>
<dbReference type="InterPro" id="IPR003607">
    <property type="entry name" value="HD/PDEase_dom"/>
</dbReference>
<dbReference type="STRING" id="1218173.BALCAV_0204590"/>
<dbReference type="InterPro" id="IPR006674">
    <property type="entry name" value="HD_domain"/>
</dbReference>
<feature type="domain" description="HD" evidence="1">
    <location>
        <begin position="49"/>
        <end position="126"/>
    </location>
</feature>
<organism evidence="2 4">
    <name type="scientific">Alkalihalobacillus alcalophilus ATCC 27647 = CGMCC 1.3604</name>
    <dbReference type="NCBI Taxonomy" id="1218173"/>
    <lineage>
        <taxon>Bacteria</taxon>
        <taxon>Bacillati</taxon>
        <taxon>Bacillota</taxon>
        <taxon>Bacilli</taxon>
        <taxon>Bacillales</taxon>
        <taxon>Bacillaceae</taxon>
        <taxon>Alkalihalobacillus</taxon>
    </lineage>
</organism>
<reference evidence="3 5" key="2">
    <citation type="submission" date="2014-01" db="EMBL/GenBank/DDBJ databases">
        <title>Draft genome sequencing of Bacillus alcalophilus CGMCC 1.3604.</title>
        <authorList>
            <person name="Yang J."/>
            <person name="Diao L."/>
            <person name="Yang S."/>
        </authorList>
    </citation>
    <scope>NUCLEOTIDE SEQUENCE [LARGE SCALE GENOMIC DNA]</scope>
    <source>
        <strain evidence="3 5">CGMCC 1.3604</strain>
    </source>
</reference>
<evidence type="ECO:0000259" key="1">
    <source>
        <dbReference type="Pfam" id="PF01966"/>
    </source>
</evidence>
<comment type="caution">
    <text evidence="2">The sequence shown here is derived from an EMBL/GenBank/DDBJ whole genome shotgun (WGS) entry which is preliminary data.</text>
</comment>
<keyword evidence="2" id="KW-0378">Hydrolase</keyword>
<sequence>MITINEPLYPHIQPLDWENDLFSSRYVRRLKHLAHYGGGAFVSPVIHSRFEHTVGVWKLVVHFFPNDLPLRAAAILHDIGHLPFSHAVERTLKLNHHQLANQYIQSNEIAQILNKVNLQPDDIIQLLNSQSPLTGSVEVLGLDHLDSFFRDNYMNGTIHQSVYSLLEEISCSNEGISADEATVSCLLELIYNDHQMMLSPLQLAVDRLLAEAVKLHWPEPEVDFPFYIDSEVTTKLLESPIPKVKKIIDTLLFEPNKINISENVTDEGILIQPGKIYGRLPLKNGQSIEQTKEGRGHKERLASFLKTYEVNILDEYLGKENMKKPMSS</sequence>
<evidence type="ECO:0000313" key="2">
    <source>
        <dbReference type="EMBL" id="KGA98364.1"/>
    </source>
</evidence>
<dbReference type="CDD" id="cd00077">
    <property type="entry name" value="HDc"/>
    <property type="match status" value="1"/>
</dbReference>
<dbReference type="EMBL" id="JALP01000061">
    <property type="protein sequence ID" value="THG91607.1"/>
    <property type="molecule type" value="Genomic_DNA"/>
</dbReference>
<dbReference type="Proteomes" id="UP000297014">
    <property type="component" value="Unassembled WGS sequence"/>
</dbReference>
<protein>
    <submittedName>
        <fullName evidence="2">Metal-dependent phosphohydrolase</fullName>
    </submittedName>
</protein>
<dbReference type="PANTHER" id="PTHR11373">
    <property type="entry name" value="DEOXYNUCLEOSIDE TRIPHOSPHATE TRIPHOSPHOHYDROLASE"/>
    <property type="match status" value="1"/>
</dbReference>
<evidence type="ECO:0000313" key="5">
    <source>
        <dbReference type="Proteomes" id="UP000297014"/>
    </source>
</evidence>
<dbReference type="AlphaFoldDB" id="A0A094WKU7"/>
<evidence type="ECO:0000313" key="3">
    <source>
        <dbReference type="EMBL" id="THG91607.1"/>
    </source>
</evidence>
<dbReference type="OrthoDB" id="9803619at2"/>
<dbReference type="PANTHER" id="PTHR11373:SF4">
    <property type="entry name" value="DEOXYNUCLEOSIDE TRIPHOSPHATE TRIPHOSPHOHYDROLASE SAMHD1"/>
    <property type="match status" value="1"/>
</dbReference>
<dbReference type="RefSeq" id="WP_003323969.1">
    <property type="nucleotide sequence ID" value="NZ_ALPT02000011.1"/>
</dbReference>
<gene>
    <name evidence="3" type="ORF">AJ85_04140</name>
    <name evidence="2" type="ORF">BALCAV_0204590</name>
</gene>
<dbReference type="Proteomes" id="UP000002754">
    <property type="component" value="Unassembled WGS sequence"/>
</dbReference>
<proteinExistence type="predicted"/>